<dbReference type="SUPFAM" id="SSF53822">
    <property type="entry name" value="Periplasmic binding protein-like I"/>
    <property type="match status" value="1"/>
</dbReference>
<name>A0ABY0CX36_9DELT</name>
<evidence type="ECO:0000256" key="2">
    <source>
        <dbReference type="ARBA" id="ARBA00022729"/>
    </source>
</evidence>
<reference evidence="5 6" key="1">
    <citation type="submission" date="2019-01" db="EMBL/GenBank/DDBJ databases">
        <title>Lujinxingia litoralis gen. nov., sp. nov. and Lujinxingia sediminis gen. nov., sp. nov., new members in the order Bradymonadales, isolated from coastal sediment.</title>
        <authorList>
            <person name="Li C.-M."/>
        </authorList>
    </citation>
    <scope>NUCLEOTIDE SEQUENCE [LARGE SCALE GENOMIC DNA]</scope>
    <source>
        <strain evidence="5 6">SEH01</strain>
    </source>
</reference>
<accession>A0ABY0CX36</accession>
<dbReference type="PANTHER" id="PTHR30483:SF6">
    <property type="entry name" value="PERIPLASMIC BINDING PROTEIN OF ABC TRANSPORTER FOR NATURAL AMINO ACIDS"/>
    <property type="match status" value="1"/>
</dbReference>
<dbReference type="RefSeq" id="WP_127779146.1">
    <property type="nucleotide sequence ID" value="NZ_SADD01000001.1"/>
</dbReference>
<dbReference type="Gene3D" id="3.40.50.2300">
    <property type="match status" value="2"/>
</dbReference>
<feature type="chain" id="PRO_5047113960" description="Leucine-binding protein domain-containing protein" evidence="3">
    <location>
        <begin position="29"/>
        <end position="736"/>
    </location>
</feature>
<comment type="caution">
    <text evidence="5">The sequence shown here is derived from an EMBL/GenBank/DDBJ whole genome shotgun (WGS) entry which is preliminary data.</text>
</comment>
<comment type="similarity">
    <text evidence="1">Belongs to the leucine-binding protein family.</text>
</comment>
<dbReference type="InterPro" id="IPR028082">
    <property type="entry name" value="Peripla_BP_I"/>
</dbReference>
<evidence type="ECO:0000313" key="6">
    <source>
        <dbReference type="Proteomes" id="UP000282926"/>
    </source>
</evidence>
<feature type="signal peptide" evidence="3">
    <location>
        <begin position="1"/>
        <end position="28"/>
    </location>
</feature>
<gene>
    <name evidence="5" type="ORF">EA187_03205</name>
</gene>
<keyword evidence="6" id="KW-1185">Reference proteome</keyword>
<dbReference type="InterPro" id="IPR051010">
    <property type="entry name" value="BCAA_transport"/>
</dbReference>
<dbReference type="PROSITE" id="PS51257">
    <property type="entry name" value="PROKAR_LIPOPROTEIN"/>
    <property type="match status" value="1"/>
</dbReference>
<feature type="domain" description="Leucine-binding protein" evidence="4">
    <location>
        <begin position="362"/>
        <end position="708"/>
    </location>
</feature>
<evidence type="ECO:0000256" key="3">
    <source>
        <dbReference type="SAM" id="SignalP"/>
    </source>
</evidence>
<protein>
    <recommendedName>
        <fullName evidence="4">Leucine-binding protein domain-containing protein</fullName>
    </recommendedName>
</protein>
<evidence type="ECO:0000313" key="5">
    <source>
        <dbReference type="EMBL" id="RVU48457.1"/>
    </source>
</evidence>
<evidence type="ECO:0000256" key="1">
    <source>
        <dbReference type="ARBA" id="ARBA00010062"/>
    </source>
</evidence>
<dbReference type="Pfam" id="PF13458">
    <property type="entry name" value="Peripla_BP_6"/>
    <property type="match status" value="1"/>
</dbReference>
<dbReference type="EMBL" id="SADD01000001">
    <property type="protein sequence ID" value="RVU48457.1"/>
    <property type="molecule type" value="Genomic_DNA"/>
</dbReference>
<dbReference type="CDD" id="cd06339">
    <property type="entry name" value="PBP1_YraM_LppC_lipoprotein-like"/>
    <property type="match status" value="1"/>
</dbReference>
<dbReference type="PANTHER" id="PTHR30483">
    <property type="entry name" value="LEUCINE-SPECIFIC-BINDING PROTEIN"/>
    <property type="match status" value="1"/>
</dbReference>
<dbReference type="InterPro" id="IPR028081">
    <property type="entry name" value="Leu-bd"/>
</dbReference>
<sequence>MIKVHLFRKSTRGLTLALSALILSGALGCKTTRSSTTLEQEPPIVAQSPEVQAEFEDAVALLNAGDYEDAAERLRLLQAENADDRIAQVAELYIARALIGDIDARFEAMEKGQWQALSPEVEHLLTPLASSSSVDERVRFGAAAYLALSQALNAQSVQVAATLRAYPGPSISPAILEKDRTWVWPLIAEGLQQAQRPVEAIEAWARTFEALKPGPGAEAEQLLTAPSSGAVGGTDESSRNDAGAAQVQTYAGGDENLEFGDGQSLLPGQVMAVSRAFDAADTLSDRQAADLLNAERPFVRALATWAYVRREARQGIDEREQEALLEIFNENAPYFLEMGVASRAAELSMTIASLSEARRLVVGALLPLSGPNRAVGYRALSGMLIAQQSFHVAGEPAVTLIIEDSAADPAAALQRLVDLGALAIVGPLDGRIAAELREPAANAGVSMIALAPEAIEGGGEERTSLLFRNFLSATSEARAMATLSFEQLHDRRAAIVFPDMGYGRVMAQAFAHEFRARGGQIVAEVSYDRSSSNFVDTAKAVARANPDAIFIPDSGSKIAQLSAFMAQENIWGHAPDKRPSARAQRTYVHYLGTSLWQDPIVTRQAASYVEGALIPAWYSATFDDADTRQFSAGFEAVYERRADYFEAFAYDSVQRLRELMVERGVGRAETLASSLHTNEWASGATGRYRFDDRGEPVRELRMLQVKSGEWAAFERSIMTPLHRPSSPTPDANGSAP</sequence>
<keyword evidence="2 3" id="KW-0732">Signal</keyword>
<proteinExistence type="inferred from homology"/>
<organism evidence="5 6">
    <name type="scientific">Lujinxingia sediminis</name>
    <dbReference type="NCBI Taxonomy" id="2480984"/>
    <lineage>
        <taxon>Bacteria</taxon>
        <taxon>Deltaproteobacteria</taxon>
        <taxon>Bradymonadales</taxon>
        <taxon>Lujinxingiaceae</taxon>
        <taxon>Lujinxingia</taxon>
    </lineage>
</organism>
<evidence type="ECO:0000259" key="4">
    <source>
        <dbReference type="Pfam" id="PF13458"/>
    </source>
</evidence>
<dbReference type="Proteomes" id="UP000282926">
    <property type="component" value="Unassembled WGS sequence"/>
</dbReference>